<dbReference type="NCBIfam" id="TIGR00654">
    <property type="entry name" value="PhzF_family"/>
    <property type="match status" value="1"/>
</dbReference>
<evidence type="ECO:0000313" key="1">
    <source>
        <dbReference type="EMBL" id="SFR35164.1"/>
    </source>
</evidence>
<dbReference type="PANTHER" id="PTHR13774">
    <property type="entry name" value="PHENAZINE BIOSYNTHESIS PROTEIN"/>
    <property type="match status" value="1"/>
</dbReference>
<dbReference type="PANTHER" id="PTHR13774:SF32">
    <property type="entry name" value="ANTISENSE-ENHANCING SEQUENCE 1"/>
    <property type="match status" value="1"/>
</dbReference>
<reference evidence="2" key="1">
    <citation type="submission" date="2016-10" db="EMBL/GenBank/DDBJ databases">
        <authorList>
            <person name="Varghese N."/>
            <person name="Submissions S."/>
        </authorList>
    </citation>
    <scope>NUCLEOTIDE SEQUENCE [LARGE SCALE GENOMIC DNA]</scope>
    <source>
        <strain evidence="2">CGMCC 1.7736</strain>
    </source>
</reference>
<dbReference type="SUPFAM" id="SSF54506">
    <property type="entry name" value="Diaminopimelate epimerase-like"/>
    <property type="match status" value="1"/>
</dbReference>
<name>A0A1I6FZ19_9EURY</name>
<sequence length="290" mass="31520">MPRNPFHLVDVFAERRYAGNQLAVVEDAASLTDEEMQAIAQEMNYSETTFVEGDSEDGAWPVRIFTPEAEIPFAGHPTLGTAAVLRERFDAGDDVVLDLPVGEIPVEVRGAGDDEAYWMTQNAPEFGDELDHGRLARVLGLDDADVDREWPVQVVSTGLPAVLVPLTDRDALERVSVDRAAYDSLLDRTGVENVFPFCADPRSEDHHLAARMFSPGHSVPEDPATGSANGCLAGYLARYRYFGDDEVAVSVEQGYEMGRPSVLHLEAEDGDEVAVRVGGEVAFVAEGALL</sequence>
<dbReference type="EMBL" id="FOYT01000001">
    <property type="protein sequence ID" value="SFR35164.1"/>
    <property type="molecule type" value="Genomic_DNA"/>
</dbReference>
<evidence type="ECO:0000313" key="2">
    <source>
        <dbReference type="Proteomes" id="UP000198531"/>
    </source>
</evidence>
<dbReference type="Pfam" id="PF02567">
    <property type="entry name" value="PhzC-PhzF"/>
    <property type="match status" value="1"/>
</dbReference>
<dbReference type="OrthoDB" id="105902at2157"/>
<keyword evidence="1" id="KW-0413">Isomerase</keyword>
<dbReference type="RefSeq" id="WP_089803950.1">
    <property type="nucleotide sequence ID" value="NZ_FOYT01000001.1"/>
</dbReference>
<dbReference type="Gene3D" id="3.10.310.10">
    <property type="entry name" value="Diaminopimelate Epimerase, Chain A, domain 1"/>
    <property type="match status" value="2"/>
</dbReference>
<dbReference type="GO" id="GO:0016853">
    <property type="term" value="F:isomerase activity"/>
    <property type="evidence" value="ECO:0007669"/>
    <property type="project" value="UniProtKB-KW"/>
</dbReference>
<proteinExistence type="predicted"/>
<dbReference type="PIRSF" id="PIRSF016184">
    <property type="entry name" value="PhzC_PhzF"/>
    <property type="match status" value="1"/>
</dbReference>
<dbReference type="InterPro" id="IPR003719">
    <property type="entry name" value="Phenazine_PhzF-like"/>
</dbReference>
<dbReference type="Proteomes" id="UP000198531">
    <property type="component" value="Unassembled WGS sequence"/>
</dbReference>
<keyword evidence="2" id="KW-1185">Reference proteome</keyword>
<dbReference type="AlphaFoldDB" id="A0A1I6FZ19"/>
<accession>A0A1I6FZ19</accession>
<dbReference type="GO" id="GO:0005737">
    <property type="term" value="C:cytoplasm"/>
    <property type="evidence" value="ECO:0007669"/>
    <property type="project" value="TreeGrafter"/>
</dbReference>
<organism evidence="1 2">
    <name type="scientific">Halogeometricum rufum</name>
    <dbReference type="NCBI Taxonomy" id="553469"/>
    <lineage>
        <taxon>Archaea</taxon>
        <taxon>Methanobacteriati</taxon>
        <taxon>Methanobacteriota</taxon>
        <taxon>Stenosarchaea group</taxon>
        <taxon>Halobacteria</taxon>
        <taxon>Halobacteriales</taxon>
        <taxon>Haloferacaceae</taxon>
        <taxon>Halogeometricum</taxon>
    </lineage>
</organism>
<protein>
    <submittedName>
        <fullName evidence="1">Trans-2,3-dihydro-3-hydroxyanthranilate isomerase</fullName>
    </submittedName>
</protein>
<gene>
    <name evidence="1" type="ORF">SAMN04487947_0276</name>
</gene>
<dbReference type="STRING" id="553469.SAMN04487947_0276"/>